<reference evidence="3" key="1">
    <citation type="journal article" date="2020" name="Stud. Mycol.">
        <title>101 Dothideomycetes genomes: a test case for predicting lifestyles and emergence of pathogens.</title>
        <authorList>
            <person name="Haridas S."/>
            <person name="Albert R."/>
            <person name="Binder M."/>
            <person name="Bloem J."/>
            <person name="Labutti K."/>
            <person name="Salamov A."/>
            <person name="Andreopoulos B."/>
            <person name="Baker S."/>
            <person name="Barry K."/>
            <person name="Bills G."/>
            <person name="Bluhm B."/>
            <person name="Cannon C."/>
            <person name="Castanera R."/>
            <person name="Culley D."/>
            <person name="Daum C."/>
            <person name="Ezra D."/>
            <person name="Gonzalez J."/>
            <person name="Henrissat B."/>
            <person name="Kuo A."/>
            <person name="Liang C."/>
            <person name="Lipzen A."/>
            <person name="Lutzoni F."/>
            <person name="Magnuson J."/>
            <person name="Mondo S."/>
            <person name="Nolan M."/>
            <person name="Ohm R."/>
            <person name="Pangilinan J."/>
            <person name="Park H.-J."/>
            <person name="Ramirez L."/>
            <person name="Alfaro M."/>
            <person name="Sun H."/>
            <person name="Tritt A."/>
            <person name="Yoshinaga Y."/>
            <person name="Zwiers L.-H."/>
            <person name="Turgeon B."/>
            <person name="Goodwin S."/>
            <person name="Spatafora J."/>
            <person name="Crous P."/>
            <person name="Grigoriev I."/>
        </authorList>
    </citation>
    <scope>NUCLEOTIDE SEQUENCE</scope>
    <source>
        <strain evidence="3">Tuck. ex Michener</strain>
    </source>
</reference>
<dbReference type="PANTHER" id="PTHR36183:SF2">
    <property type="entry name" value="BETA-GLUCURONIDASE C-TERMINAL DOMAIN-CONTAINING PROTEIN"/>
    <property type="match status" value="1"/>
</dbReference>
<dbReference type="Proteomes" id="UP000800092">
    <property type="component" value="Unassembled WGS sequence"/>
</dbReference>
<dbReference type="OrthoDB" id="2831684at2759"/>
<dbReference type="InterPro" id="IPR031728">
    <property type="entry name" value="GlcAase_C"/>
</dbReference>
<dbReference type="InterPro" id="IPR017853">
    <property type="entry name" value="GH"/>
</dbReference>
<evidence type="ECO:0000313" key="3">
    <source>
        <dbReference type="EMBL" id="KAF2239105.1"/>
    </source>
</evidence>
<feature type="signal peptide" evidence="1">
    <location>
        <begin position="1"/>
        <end position="17"/>
    </location>
</feature>
<dbReference type="InterPro" id="IPR052974">
    <property type="entry name" value="GH79_Enzymes"/>
</dbReference>
<keyword evidence="3" id="KW-0378">Hydrolase</keyword>
<evidence type="ECO:0000256" key="1">
    <source>
        <dbReference type="SAM" id="SignalP"/>
    </source>
</evidence>
<organism evidence="3 4">
    <name type="scientific">Viridothelium virens</name>
    <name type="common">Speckled blister lichen</name>
    <name type="synonym">Trypethelium virens</name>
    <dbReference type="NCBI Taxonomy" id="1048519"/>
    <lineage>
        <taxon>Eukaryota</taxon>
        <taxon>Fungi</taxon>
        <taxon>Dikarya</taxon>
        <taxon>Ascomycota</taxon>
        <taxon>Pezizomycotina</taxon>
        <taxon>Dothideomycetes</taxon>
        <taxon>Dothideomycetes incertae sedis</taxon>
        <taxon>Trypetheliales</taxon>
        <taxon>Trypetheliaceae</taxon>
        <taxon>Viridothelium</taxon>
    </lineage>
</organism>
<sequence>MRKAHFLSSIFLSLASAQESTISLPINNTAPIEAAVVDPTFPAFAFEEASFYSYFGNTSSATEFSLNLLSNVVNRTNGSTVIRVGGTSLDQSHYNSSLKNFIHYPKGQVGAPIPKGVAFGPKFFSAFHAIPFAKYIFDIPFFHNNKNNSIEWTKAGYKAIGADRIAAFELGNEVDHYSSKIRKSWDPSTYVTEWANWTSTISSALGLPPDAKIWDACTYSAEASGNSPPPGGPWTVPQAFTSGNLSTYKSRISTVSLHYYQALHEQSGNLSSLLLNHTFTKERMSNFSSAVEFLNKQDPPIPLDLAEVGPAIDLPKDAGDISGVFSAALWLSDMLLHGMNIGIRRINYQQILGGELSLWQPSEARGKEARVDPKYYGLIFAADFVGKEKGVKVKEVDVGHGMGERLSAYAAWSGEGELLRVAVVNLEEWNNSTGSARRPNVTVEFSAPEGAQKMEVRKLESTTGAQDDKEEDISYAGVTYTFANNGKGEQKKGDGVERIAVKDGKVKVVVKASEAVMISNAN</sequence>
<dbReference type="AlphaFoldDB" id="A0A6A6HLX2"/>
<feature type="chain" id="PRO_5025588870" evidence="1">
    <location>
        <begin position="18"/>
        <end position="522"/>
    </location>
</feature>
<dbReference type="PANTHER" id="PTHR36183">
    <property type="entry name" value="BETA-GLUCURONIDASE"/>
    <property type="match status" value="1"/>
</dbReference>
<dbReference type="GO" id="GO:0016787">
    <property type="term" value="F:hydrolase activity"/>
    <property type="evidence" value="ECO:0007669"/>
    <property type="project" value="UniProtKB-KW"/>
</dbReference>
<feature type="domain" description="Beta-glucuronidase C-terminal" evidence="2">
    <location>
        <begin position="408"/>
        <end position="517"/>
    </location>
</feature>
<dbReference type="Pfam" id="PF16862">
    <property type="entry name" value="Glyco_hydro_79C"/>
    <property type="match status" value="1"/>
</dbReference>
<dbReference type="InterPro" id="IPR013780">
    <property type="entry name" value="Glyco_hydro_b"/>
</dbReference>
<gene>
    <name evidence="3" type="ORF">EV356DRAFT_572591</name>
</gene>
<protein>
    <submittedName>
        <fullName evidence="3">Glycoside hydrolase family 79 protein</fullName>
    </submittedName>
</protein>
<keyword evidence="4" id="KW-1185">Reference proteome</keyword>
<evidence type="ECO:0000259" key="2">
    <source>
        <dbReference type="Pfam" id="PF16862"/>
    </source>
</evidence>
<keyword evidence="1" id="KW-0732">Signal</keyword>
<evidence type="ECO:0000313" key="4">
    <source>
        <dbReference type="Proteomes" id="UP000800092"/>
    </source>
</evidence>
<dbReference type="SUPFAM" id="SSF51445">
    <property type="entry name" value="(Trans)glycosidases"/>
    <property type="match status" value="1"/>
</dbReference>
<accession>A0A6A6HLX2</accession>
<dbReference type="Gene3D" id="2.60.40.1180">
    <property type="entry name" value="Golgi alpha-mannosidase II"/>
    <property type="match status" value="1"/>
</dbReference>
<dbReference type="EMBL" id="ML991773">
    <property type="protein sequence ID" value="KAF2239105.1"/>
    <property type="molecule type" value="Genomic_DNA"/>
</dbReference>
<dbReference type="Gene3D" id="3.20.20.80">
    <property type="entry name" value="Glycosidases"/>
    <property type="match status" value="1"/>
</dbReference>
<proteinExistence type="predicted"/>
<name>A0A6A6HLX2_VIRVR</name>